<protein>
    <submittedName>
        <fullName evidence="1">Uncharacterized protein</fullName>
    </submittedName>
</protein>
<proteinExistence type="predicted"/>
<reference evidence="1 2" key="3">
    <citation type="journal article" date="2022" name="Microbiol. Spectr.">
        <title>Folding features and dynamics of 3D genome architecture in plant fungal pathogens.</title>
        <authorList>
            <person name="Xia C."/>
        </authorList>
    </citation>
    <scope>NUCLEOTIDE SEQUENCE [LARGE SCALE GENOMIC DNA]</scope>
    <source>
        <strain evidence="1 2">93-210</strain>
    </source>
</reference>
<comment type="caution">
    <text evidence="1">The sequence shown here is derived from an EMBL/GenBank/DDBJ whole genome shotgun (WGS) entry which is preliminary data.</text>
</comment>
<dbReference type="Proteomes" id="UP001060170">
    <property type="component" value="Chromosome 2"/>
</dbReference>
<dbReference type="EMBL" id="CM045866">
    <property type="protein sequence ID" value="KAI7960993.1"/>
    <property type="molecule type" value="Genomic_DNA"/>
</dbReference>
<reference evidence="2" key="1">
    <citation type="journal article" date="2018" name="BMC Genomics">
        <title>Genomic insights into host adaptation between the wheat stripe rust pathogen (Puccinia striiformis f. sp. tritici) and the barley stripe rust pathogen (Puccinia striiformis f. sp. hordei).</title>
        <authorList>
            <person name="Xia C."/>
            <person name="Wang M."/>
            <person name="Yin C."/>
            <person name="Cornejo O.E."/>
            <person name="Hulbert S.H."/>
            <person name="Chen X."/>
        </authorList>
    </citation>
    <scope>NUCLEOTIDE SEQUENCE [LARGE SCALE GENOMIC DNA]</scope>
    <source>
        <strain evidence="2">93-210</strain>
    </source>
</reference>
<gene>
    <name evidence="1" type="ORF">MJO28_001482</name>
</gene>
<name>A0ACC0EVX2_9BASI</name>
<keyword evidence="2" id="KW-1185">Reference proteome</keyword>
<sequence length="205" mass="23179">MNPASIGQGEHLCCSAAVYGRFTPPFPTGWYDLGMYLGNHVGSLPSNCGECVVETPPGAKVPFQEIPDPREYYKYIEPIKDQAAEQWPSSDSPQHCHFLTPKMKLMEFLIVVLIQVSLVKTDTFKCLKDPKKTKPWCPNYYSSDFDPTSPAHYTLDPVRIYNHKVPYCPFLQGCCKPDFKPDGNLSPEKFNDMCTIIEHKKPPSV</sequence>
<evidence type="ECO:0000313" key="2">
    <source>
        <dbReference type="Proteomes" id="UP001060170"/>
    </source>
</evidence>
<reference evidence="2" key="2">
    <citation type="journal article" date="2018" name="Mol. Plant Microbe Interact.">
        <title>Genome sequence resources for the wheat stripe rust pathogen (Puccinia striiformis f. sp. tritici) and the barley stripe rust pathogen (Puccinia striiformis f. sp. hordei).</title>
        <authorList>
            <person name="Xia C."/>
            <person name="Wang M."/>
            <person name="Yin C."/>
            <person name="Cornejo O.E."/>
            <person name="Hulbert S.H."/>
            <person name="Chen X."/>
        </authorList>
    </citation>
    <scope>NUCLEOTIDE SEQUENCE [LARGE SCALE GENOMIC DNA]</scope>
    <source>
        <strain evidence="2">93-210</strain>
    </source>
</reference>
<evidence type="ECO:0000313" key="1">
    <source>
        <dbReference type="EMBL" id="KAI7960993.1"/>
    </source>
</evidence>
<organism evidence="1 2">
    <name type="scientific">Puccinia striiformis f. sp. tritici</name>
    <dbReference type="NCBI Taxonomy" id="168172"/>
    <lineage>
        <taxon>Eukaryota</taxon>
        <taxon>Fungi</taxon>
        <taxon>Dikarya</taxon>
        <taxon>Basidiomycota</taxon>
        <taxon>Pucciniomycotina</taxon>
        <taxon>Pucciniomycetes</taxon>
        <taxon>Pucciniales</taxon>
        <taxon>Pucciniaceae</taxon>
        <taxon>Puccinia</taxon>
    </lineage>
</organism>
<accession>A0ACC0EVX2</accession>